<evidence type="ECO:0000256" key="2">
    <source>
        <dbReference type="ARBA" id="ARBA00022723"/>
    </source>
</evidence>
<dbReference type="EC" id="1.15.1.1" evidence="7"/>
<dbReference type="InterPro" id="IPR024134">
    <property type="entry name" value="SOD_Cu/Zn_/chaperone"/>
</dbReference>
<dbReference type="InterPro" id="IPR018152">
    <property type="entry name" value="SOD_Cu/Zn_BS"/>
</dbReference>
<protein>
    <recommendedName>
        <fullName evidence="7">Superoxide dismutase [Cu-Zn]</fullName>
        <ecNumber evidence="7">1.15.1.1</ecNumber>
    </recommendedName>
</protein>
<dbReference type="CDD" id="cd00305">
    <property type="entry name" value="Cu-Zn_Superoxide_Dismutase"/>
    <property type="match status" value="1"/>
</dbReference>
<keyword evidence="3 7" id="KW-0862">Zinc</keyword>
<keyword evidence="10" id="KW-1185">Reference proteome</keyword>
<dbReference type="FunFam" id="2.60.40.200:FF:000001">
    <property type="entry name" value="Superoxide dismutase [Cu-Zn]"/>
    <property type="match status" value="1"/>
</dbReference>
<dbReference type="PROSITE" id="PS00087">
    <property type="entry name" value="SOD_CU_ZN_1"/>
    <property type="match status" value="1"/>
</dbReference>
<evidence type="ECO:0000256" key="4">
    <source>
        <dbReference type="ARBA" id="ARBA00022862"/>
    </source>
</evidence>
<gene>
    <name evidence="9" type="ORF">O0I10_000498</name>
</gene>
<dbReference type="PROSITE" id="PS00332">
    <property type="entry name" value="SOD_CU_ZN_2"/>
    <property type="match status" value="1"/>
</dbReference>
<dbReference type="Pfam" id="PF00080">
    <property type="entry name" value="Sod_Cu"/>
    <property type="match status" value="1"/>
</dbReference>
<dbReference type="Proteomes" id="UP001234581">
    <property type="component" value="Unassembled WGS sequence"/>
</dbReference>
<evidence type="ECO:0000313" key="9">
    <source>
        <dbReference type="EMBL" id="KAJ8663260.1"/>
    </source>
</evidence>
<comment type="catalytic activity">
    <reaction evidence="7">
        <text>2 superoxide + 2 H(+) = H2O2 + O2</text>
        <dbReference type="Rhea" id="RHEA:20696"/>
        <dbReference type="ChEBI" id="CHEBI:15378"/>
        <dbReference type="ChEBI" id="CHEBI:15379"/>
        <dbReference type="ChEBI" id="CHEBI:16240"/>
        <dbReference type="ChEBI" id="CHEBI:18421"/>
        <dbReference type="EC" id="1.15.1.1"/>
    </reaction>
</comment>
<evidence type="ECO:0000256" key="3">
    <source>
        <dbReference type="ARBA" id="ARBA00022833"/>
    </source>
</evidence>
<organism evidence="9 10">
    <name type="scientific">Lichtheimia ornata</name>
    <dbReference type="NCBI Taxonomy" id="688661"/>
    <lineage>
        <taxon>Eukaryota</taxon>
        <taxon>Fungi</taxon>
        <taxon>Fungi incertae sedis</taxon>
        <taxon>Mucoromycota</taxon>
        <taxon>Mucoromycotina</taxon>
        <taxon>Mucoromycetes</taxon>
        <taxon>Mucorales</taxon>
        <taxon>Lichtheimiaceae</taxon>
        <taxon>Lichtheimia</taxon>
    </lineage>
</organism>
<evidence type="ECO:0000256" key="5">
    <source>
        <dbReference type="ARBA" id="ARBA00023002"/>
    </source>
</evidence>
<keyword evidence="4" id="KW-0049">Antioxidant</keyword>
<comment type="function">
    <text evidence="7">Destroys radicals which are normally produced within the cells and which are toxic to biological systems.</text>
</comment>
<dbReference type="SUPFAM" id="SSF49329">
    <property type="entry name" value="Cu,Zn superoxide dismutase-like"/>
    <property type="match status" value="1"/>
</dbReference>
<evidence type="ECO:0000256" key="7">
    <source>
        <dbReference type="RuleBase" id="RU000393"/>
    </source>
</evidence>
<evidence type="ECO:0000313" key="10">
    <source>
        <dbReference type="Proteomes" id="UP001234581"/>
    </source>
</evidence>
<dbReference type="GeneID" id="83207920"/>
<dbReference type="InterPro" id="IPR001424">
    <property type="entry name" value="SOD_Cu_Zn_dom"/>
</dbReference>
<comment type="caution">
    <text evidence="9">The sequence shown here is derived from an EMBL/GenBank/DDBJ whole genome shotgun (WGS) entry which is preliminary data.</text>
</comment>
<reference evidence="9 10" key="1">
    <citation type="submission" date="2023-03" db="EMBL/GenBank/DDBJ databases">
        <title>Genome sequence of Lichtheimia ornata CBS 291.66.</title>
        <authorList>
            <person name="Mohabir J.T."/>
            <person name="Shea T.P."/>
            <person name="Kurbessoian T."/>
            <person name="Berby B."/>
            <person name="Fontaine J."/>
            <person name="Livny J."/>
            <person name="Gnirke A."/>
            <person name="Stajich J.E."/>
            <person name="Cuomo C.A."/>
        </authorList>
    </citation>
    <scope>NUCLEOTIDE SEQUENCE [LARGE SCALE GENOMIC DNA]</scope>
    <source>
        <strain evidence="9">CBS 291.66</strain>
    </source>
</reference>
<dbReference type="GO" id="GO:0004784">
    <property type="term" value="F:superoxide dismutase activity"/>
    <property type="evidence" value="ECO:0007669"/>
    <property type="project" value="UniProtKB-EC"/>
</dbReference>
<evidence type="ECO:0000256" key="6">
    <source>
        <dbReference type="ARBA" id="ARBA00023008"/>
    </source>
</evidence>
<dbReference type="GO" id="GO:0005507">
    <property type="term" value="F:copper ion binding"/>
    <property type="evidence" value="ECO:0007669"/>
    <property type="project" value="InterPro"/>
</dbReference>
<evidence type="ECO:0000256" key="1">
    <source>
        <dbReference type="ARBA" id="ARBA00010457"/>
    </source>
</evidence>
<dbReference type="InterPro" id="IPR036423">
    <property type="entry name" value="SOD-like_Cu/Zn_dom_sf"/>
</dbReference>
<comment type="similarity">
    <text evidence="1 7">Belongs to the Cu-Zn superoxide dismutase family.</text>
</comment>
<proteinExistence type="inferred from homology"/>
<dbReference type="PRINTS" id="PR00068">
    <property type="entry name" value="CUZNDISMTASE"/>
</dbReference>
<keyword evidence="6 7" id="KW-0186">Copper</keyword>
<accession>A0AAD7Y3T8</accession>
<feature type="domain" description="Superoxide dismutase copper/zinc binding" evidence="8">
    <location>
        <begin position="14"/>
        <end position="149"/>
    </location>
</feature>
<dbReference type="PANTHER" id="PTHR10003">
    <property type="entry name" value="SUPEROXIDE DISMUTASE CU-ZN -RELATED"/>
    <property type="match status" value="1"/>
</dbReference>
<dbReference type="AlphaFoldDB" id="A0AAD7Y3T8"/>
<dbReference type="EMBL" id="JARTCD010000002">
    <property type="protein sequence ID" value="KAJ8663260.1"/>
    <property type="molecule type" value="Genomic_DNA"/>
</dbReference>
<dbReference type="Gene3D" id="2.60.40.200">
    <property type="entry name" value="Superoxide dismutase, copper/zinc binding domain"/>
    <property type="match status" value="1"/>
</dbReference>
<keyword evidence="2 7" id="KW-0479">Metal-binding</keyword>
<keyword evidence="5 7" id="KW-0560">Oxidoreductase</keyword>
<dbReference type="RefSeq" id="XP_058348172.1">
    <property type="nucleotide sequence ID" value="XM_058480608.1"/>
</dbReference>
<evidence type="ECO:0000259" key="8">
    <source>
        <dbReference type="Pfam" id="PF00080"/>
    </source>
</evidence>
<comment type="cofactor">
    <cofactor evidence="7">
        <name>Zn(2+)</name>
        <dbReference type="ChEBI" id="CHEBI:29105"/>
    </cofactor>
    <text evidence="7">Binds 1 zinc ion per subunit.</text>
</comment>
<sequence length="183" mass="19141">MVKAVAVIRGDSPVTGTITFTQESENAPTTVEATVSGLTEGKHGFHVHEFGDNTNGCTSAGAHFNPFGKKHGAPEAEERHVGDLGNVVADANGKATLKITDSQVKLIGPHSVIGRTIVVHAGEDDLGLGGHELSLTTGNAGDRWACGVIGGKVSNRIAWKFQPCATRRHMTNQSIIISLVVAK</sequence>
<name>A0AAD7Y3T8_9FUNG</name>
<comment type="cofactor">
    <cofactor evidence="7">
        <name>Cu cation</name>
        <dbReference type="ChEBI" id="CHEBI:23378"/>
    </cofactor>
    <text evidence="7">Binds 1 copper ion per subunit.</text>
</comment>